<dbReference type="Proteomes" id="UP000518887">
    <property type="component" value="Unassembled WGS sequence"/>
</dbReference>
<accession>A0A7W8LKZ2</accession>
<keyword evidence="2" id="KW-0969">Cilium</keyword>
<sequence>MMIGRIDNVNPLNNVQNVRRTQAKDNTYSTADSVSVSDEAKAAAEAYYLNQVAADTPDIRQDLVAAIKEKIKDPNYLNQAVIASTADRILASYGL</sequence>
<comment type="caution">
    <text evidence="2">The sequence shown here is derived from an EMBL/GenBank/DDBJ whole genome shotgun (WGS) entry which is preliminary data.</text>
</comment>
<evidence type="ECO:0000313" key="2">
    <source>
        <dbReference type="EMBL" id="MBB5224883.1"/>
    </source>
</evidence>
<keyword evidence="3" id="KW-1185">Reference proteome</keyword>
<dbReference type="Pfam" id="PF04316">
    <property type="entry name" value="FlgM"/>
    <property type="match status" value="1"/>
</dbReference>
<gene>
    <name evidence="2" type="ORF">HNP76_000223</name>
</gene>
<organism evidence="2 3">
    <name type="scientific">Treponema ruminis</name>
    <dbReference type="NCBI Taxonomy" id="744515"/>
    <lineage>
        <taxon>Bacteria</taxon>
        <taxon>Pseudomonadati</taxon>
        <taxon>Spirochaetota</taxon>
        <taxon>Spirochaetia</taxon>
        <taxon>Spirochaetales</taxon>
        <taxon>Treponemataceae</taxon>
        <taxon>Treponema</taxon>
    </lineage>
</organism>
<evidence type="ECO:0000259" key="1">
    <source>
        <dbReference type="Pfam" id="PF04316"/>
    </source>
</evidence>
<dbReference type="InterPro" id="IPR035890">
    <property type="entry name" value="Anti-sigma-28_factor_FlgM_sf"/>
</dbReference>
<keyword evidence="2" id="KW-0966">Cell projection</keyword>
<keyword evidence="2" id="KW-0282">Flagellum</keyword>
<dbReference type="AlphaFoldDB" id="A0A7W8LKZ2"/>
<dbReference type="InterPro" id="IPR031316">
    <property type="entry name" value="FlgM_C"/>
</dbReference>
<dbReference type="RefSeq" id="WP_184656601.1">
    <property type="nucleotide sequence ID" value="NZ_JACHFQ010000001.1"/>
</dbReference>
<reference evidence="2 3" key="1">
    <citation type="submission" date="2020-08" db="EMBL/GenBank/DDBJ databases">
        <title>Genomic Encyclopedia of Type Strains, Phase IV (KMG-IV): sequencing the most valuable type-strain genomes for metagenomic binning, comparative biology and taxonomic classification.</title>
        <authorList>
            <person name="Goeker M."/>
        </authorList>
    </citation>
    <scope>NUCLEOTIDE SEQUENCE [LARGE SCALE GENOMIC DNA]</scope>
    <source>
        <strain evidence="2 3">DSM 103462</strain>
    </source>
</reference>
<evidence type="ECO:0000313" key="3">
    <source>
        <dbReference type="Proteomes" id="UP000518887"/>
    </source>
</evidence>
<proteinExistence type="predicted"/>
<name>A0A7W8LKZ2_9SPIR</name>
<dbReference type="SUPFAM" id="SSF101498">
    <property type="entry name" value="Anti-sigma factor FlgM"/>
    <property type="match status" value="1"/>
</dbReference>
<protein>
    <submittedName>
        <fullName evidence="2">Negative regulator of flagellin synthesis FlgM</fullName>
    </submittedName>
</protein>
<feature type="domain" description="Anti-sigma-28 factor FlgM C-terminal" evidence="1">
    <location>
        <begin position="32"/>
        <end position="90"/>
    </location>
</feature>
<dbReference type="EMBL" id="JACHFQ010000001">
    <property type="protein sequence ID" value="MBB5224883.1"/>
    <property type="molecule type" value="Genomic_DNA"/>
</dbReference>